<keyword evidence="3" id="KW-1185">Reference proteome</keyword>
<dbReference type="Gene3D" id="3.40.50.150">
    <property type="entry name" value="Vaccinia Virus protein VP39"/>
    <property type="match status" value="1"/>
</dbReference>
<dbReference type="GO" id="GO:0032259">
    <property type="term" value="P:methylation"/>
    <property type="evidence" value="ECO:0007669"/>
    <property type="project" value="UniProtKB-KW"/>
</dbReference>
<dbReference type="GO" id="GO:0008757">
    <property type="term" value="F:S-adenosylmethionine-dependent methyltransferase activity"/>
    <property type="evidence" value="ECO:0007669"/>
    <property type="project" value="InterPro"/>
</dbReference>
<dbReference type="CDD" id="cd02440">
    <property type="entry name" value="AdoMet_MTases"/>
    <property type="match status" value="1"/>
</dbReference>
<dbReference type="InterPro" id="IPR029063">
    <property type="entry name" value="SAM-dependent_MTases_sf"/>
</dbReference>
<dbReference type="SUPFAM" id="SSF53335">
    <property type="entry name" value="S-adenosyl-L-methionine-dependent methyltransferases"/>
    <property type="match status" value="1"/>
</dbReference>
<name>A0A552U7L0_9SPHN</name>
<dbReference type="OrthoDB" id="9777830at2"/>
<dbReference type="EMBL" id="VJWA01000002">
    <property type="protein sequence ID" value="TRW14200.1"/>
    <property type="molecule type" value="Genomic_DNA"/>
</dbReference>
<keyword evidence="2" id="KW-0489">Methyltransferase</keyword>
<evidence type="ECO:0000313" key="2">
    <source>
        <dbReference type="EMBL" id="TRW14200.1"/>
    </source>
</evidence>
<accession>A0A552U7L0</accession>
<organism evidence="2 3">
    <name type="scientific">Glacieibacterium frigidum</name>
    <dbReference type="NCBI Taxonomy" id="2593303"/>
    <lineage>
        <taxon>Bacteria</taxon>
        <taxon>Pseudomonadati</taxon>
        <taxon>Pseudomonadota</taxon>
        <taxon>Alphaproteobacteria</taxon>
        <taxon>Sphingomonadales</taxon>
        <taxon>Sphingosinicellaceae</taxon>
        <taxon>Glacieibacterium</taxon>
    </lineage>
</organism>
<dbReference type="RefSeq" id="WP_144237405.1">
    <property type="nucleotide sequence ID" value="NZ_VJWA01000002.1"/>
</dbReference>
<dbReference type="AlphaFoldDB" id="A0A552U7L0"/>
<dbReference type="Pfam" id="PF08241">
    <property type="entry name" value="Methyltransf_11"/>
    <property type="match status" value="1"/>
</dbReference>
<proteinExistence type="predicted"/>
<dbReference type="InterPro" id="IPR050508">
    <property type="entry name" value="Methyltransf_Superfamily"/>
</dbReference>
<reference evidence="2 3" key="1">
    <citation type="submission" date="2019-07" db="EMBL/GenBank/DDBJ databases">
        <title>Novel species isolated from glacier.</title>
        <authorList>
            <person name="Liu Q."/>
            <person name="Xin Y.-H."/>
        </authorList>
    </citation>
    <scope>NUCLEOTIDE SEQUENCE [LARGE SCALE GENOMIC DNA]</scope>
    <source>
        <strain evidence="2 3">LB1R16</strain>
    </source>
</reference>
<gene>
    <name evidence="2" type="ORF">FMM06_10790</name>
</gene>
<protein>
    <submittedName>
        <fullName evidence="2">Class I SAM-dependent methyltransferase</fullName>
    </submittedName>
</protein>
<feature type="domain" description="Methyltransferase type 11" evidence="1">
    <location>
        <begin position="49"/>
        <end position="135"/>
    </location>
</feature>
<dbReference type="PANTHER" id="PTHR42912">
    <property type="entry name" value="METHYLTRANSFERASE"/>
    <property type="match status" value="1"/>
</dbReference>
<evidence type="ECO:0000313" key="3">
    <source>
        <dbReference type="Proteomes" id="UP000317894"/>
    </source>
</evidence>
<dbReference type="InterPro" id="IPR013216">
    <property type="entry name" value="Methyltransf_11"/>
</dbReference>
<dbReference type="Proteomes" id="UP000317894">
    <property type="component" value="Unassembled WGS sequence"/>
</dbReference>
<keyword evidence="2" id="KW-0808">Transferase</keyword>
<comment type="caution">
    <text evidence="2">The sequence shown here is derived from an EMBL/GenBank/DDBJ whole genome shotgun (WGS) entry which is preliminary data.</text>
</comment>
<sequence>MTPRGAWSDFWASASSDACLPNAPPPVRTALATAWADFATMLPSAGRVLDIASGNGAVLRALREARRDLVLEGIDYADVGPAARGLGIRGGIDADALPFAEASFDAVTSQFGIEYCPAGAVAEASRVLRVGGYLLLIIHHAASPAIAHNRARHAAMAALDEAGLFALAQRVAAGQPEDPRTAEAIALSRRRHAAQSISDELPMAIGQVLQRGGGIAGVATIEARVRAELARLAAMIAAARNDDGIAVIADGLGAAGCVVHAAPLRTAAGEIVAWQVSGTRDR</sequence>
<evidence type="ECO:0000259" key="1">
    <source>
        <dbReference type="Pfam" id="PF08241"/>
    </source>
</evidence>